<dbReference type="Pfam" id="PF20256">
    <property type="entry name" value="MoCoBD_2"/>
    <property type="match status" value="1"/>
</dbReference>
<dbReference type="Pfam" id="PF02738">
    <property type="entry name" value="MoCoBD_1"/>
    <property type="match status" value="1"/>
</dbReference>
<dbReference type="OrthoDB" id="9767994at2"/>
<evidence type="ECO:0000313" key="4">
    <source>
        <dbReference type="Proteomes" id="UP000193570"/>
    </source>
</evidence>
<accession>A0A1X7A1Z0</accession>
<dbReference type="Gene3D" id="3.90.1170.50">
    <property type="entry name" value="Aldehyde oxidase/xanthine dehydrogenase, a/b hammerhead"/>
    <property type="match status" value="1"/>
</dbReference>
<dbReference type="AlphaFoldDB" id="A0A1X7A1Z0"/>
<dbReference type="PANTHER" id="PTHR47495:SF1">
    <property type="entry name" value="BLL3820 PROTEIN"/>
    <property type="match status" value="1"/>
</dbReference>
<dbReference type="InterPro" id="IPR037165">
    <property type="entry name" value="AldOxase/xan_DH_Mopterin-bd_sf"/>
</dbReference>
<dbReference type="PIRSF" id="PIRSF036389">
    <property type="entry name" value="IOR_B"/>
    <property type="match status" value="1"/>
</dbReference>
<evidence type="ECO:0000259" key="2">
    <source>
        <dbReference type="SMART" id="SM01008"/>
    </source>
</evidence>
<proteinExistence type="predicted"/>
<keyword evidence="1" id="KW-1133">Transmembrane helix</keyword>
<keyword evidence="4" id="KW-1185">Reference proteome</keyword>
<gene>
    <name evidence="3" type="primary">iorB_2</name>
    <name evidence="3" type="ORF">ROJ8625_03488</name>
</gene>
<keyword evidence="3" id="KW-0560">Oxidoreductase</keyword>
<dbReference type="SMART" id="SM01008">
    <property type="entry name" value="Ald_Xan_dh_C"/>
    <property type="match status" value="1"/>
</dbReference>
<dbReference type="InterPro" id="IPR012368">
    <property type="entry name" value="OxRdtase_Mopterin-bd_su_IorB"/>
</dbReference>
<dbReference type="InterPro" id="IPR052516">
    <property type="entry name" value="N-heterocyclic_Hydroxylase"/>
</dbReference>
<dbReference type="PANTHER" id="PTHR47495">
    <property type="entry name" value="ALDEHYDE DEHYDROGENASE"/>
    <property type="match status" value="1"/>
</dbReference>
<keyword evidence="1" id="KW-0472">Membrane</keyword>
<dbReference type="InterPro" id="IPR000674">
    <property type="entry name" value="Ald_Oxase/Xan_DH_a/b"/>
</dbReference>
<dbReference type="RefSeq" id="WP_085793161.1">
    <property type="nucleotide sequence ID" value="NZ_FWFK01000007.1"/>
</dbReference>
<dbReference type="InterPro" id="IPR008274">
    <property type="entry name" value="AldOxase/xan_DH_MoCoBD1"/>
</dbReference>
<evidence type="ECO:0000313" key="3">
    <source>
        <dbReference type="EMBL" id="SLN67818.1"/>
    </source>
</evidence>
<evidence type="ECO:0000256" key="1">
    <source>
        <dbReference type="SAM" id="Phobius"/>
    </source>
</evidence>
<dbReference type="Gene3D" id="3.30.365.10">
    <property type="entry name" value="Aldehyde oxidase/xanthine dehydrogenase, molybdopterin binding domain"/>
    <property type="match status" value="3"/>
</dbReference>
<dbReference type="GO" id="GO:0047121">
    <property type="term" value="F:isoquinoline 1-oxidoreductase activity"/>
    <property type="evidence" value="ECO:0007669"/>
    <property type="project" value="UniProtKB-EC"/>
</dbReference>
<dbReference type="Proteomes" id="UP000193570">
    <property type="component" value="Unassembled WGS sequence"/>
</dbReference>
<feature type="domain" description="Aldehyde oxidase/xanthine dehydrogenase a/b hammerhead" evidence="2">
    <location>
        <begin position="240"/>
        <end position="317"/>
    </location>
</feature>
<dbReference type="PROSITE" id="PS51318">
    <property type="entry name" value="TAT"/>
    <property type="match status" value="1"/>
</dbReference>
<dbReference type="InterPro" id="IPR006311">
    <property type="entry name" value="TAT_signal"/>
</dbReference>
<dbReference type="InterPro" id="IPR036856">
    <property type="entry name" value="Ald_Oxase/Xan_DH_a/b_sf"/>
</dbReference>
<sequence length="745" mass="79408">MSRLGTITRRGLVIGAVAVAGGVAFGAWSVRRPHANPLADGLAEGAATFNPWVRIDADAVTLVTPHSDLGQGARSMQALLIAEEMDLDWGGFRTEYGPPAPAYWNRALADEGAPFMAHDDGTLAEGTRAAMGAAIKLLGLQITGGSTSVPDSWVKLREAGAVARETLKRAAAAEARVHVRDVRTEAGAVILPDGTRRPYTALAARAARIDPVTDVTLRDPSAWRLIGQSLPRLDIPAKSTGAQTYGIDLSLPDMLHASVRTNPGRGPLEDFDAEAARAMPGVVDVVEVTNGVAVLAADTWTAMRAVHAIACRWGPAPYPAEQATHWQRVSDSFTDAALDKEWRHDGDVPGTLTAEAAITAEYRAPYVAHQPLEPLNATARVADGRVEVWAAHQIPRFVERIAAETAGVAPEAVTFHQQDAGGSFGHRLEFENIRLAVEIAAQAEGRPVKLTFTREEDFAQDFPRQISIGRARGTVGPEGIVAVDIEIASASASRSQMARAGQPLPGPDKQIPSGVWNQSYAIPHFRCRAYTVDGLAPTSSWRSVGASSAGFFWESVVDELLHAAGRDPLEARIAMCTVPHHRATLEAVAEMCDWAGPLGDGRGRGVAMIESFGVPCAQVVEVEASEAGLRIPRVWVALDVGRVVDPMTFENQVQGGVIWGLGHAMNSEITYAGGRAEQRNYDAAPAMRLHQAPEIAVRGLETAPEIRGAGEPPVPPAAPALANAIFAATGRRLREMPFSREIAFV</sequence>
<dbReference type="EMBL" id="FWFK01000007">
    <property type="protein sequence ID" value="SLN67818.1"/>
    <property type="molecule type" value="Genomic_DNA"/>
</dbReference>
<dbReference type="InterPro" id="IPR046867">
    <property type="entry name" value="AldOxase/xan_DH_MoCoBD2"/>
</dbReference>
<dbReference type="EC" id="1.3.99.16" evidence="3"/>
<organism evidence="3 4">
    <name type="scientific">Roseivivax jejudonensis</name>
    <dbReference type="NCBI Taxonomy" id="1529041"/>
    <lineage>
        <taxon>Bacteria</taxon>
        <taxon>Pseudomonadati</taxon>
        <taxon>Pseudomonadota</taxon>
        <taxon>Alphaproteobacteria</taxon>
        <taxon>Rhodobacterales</taxon>
        <taxon>Roseobacteraceae</taxon>
        <taxon>Roseivivax</taxon>
    </lineage>
</organism>
<protein>
    <submittedName>
        <fullName evidence="3">Isoquinoline 1-oxidoreductase subunit beta</fullName>
        <ecNumber evidence="3">1.3.99.16</ecNumber>
    </submittedName>
</protein>
<name>A0A1X7A1Z0_9RHOB</name>
<reference evidence="3 4" key="1">
    <citation type="submission" date="2017-03" db="EMBL/GenBank/DDBJ databases">
        <authorList>
            <person name="Afonso C.L."/>
            <person name="Miller P.J."/>
            <person name="Scott M.A."/>
            <person name="Spackman E."/>
            <person name="Goraichik I."/>
            <person name="Dimitrov K.M."/>
            <person name="Suarez D.L."/>
            <person name="Swayne D.E."/>
        </authorList>
    </citation>
    <scope>NUCLEOTIDE SEQUENCE [LARGE SCALE GENOMIC DNA]</scope>
    <source>
        <strain evidence="3 4">CECT 8625</strain>
    </source>
</reference>
<dbReference type="SUPFAM" id="SSF56003">
    <property type="entry name" value="Molybdenum cofactor-binding domain"/>
    <property type="match status" value="2"/>
</dbReference>
<dbReference type="SUPFAM" id="SSF54665">
    <property type="entry name" value="CO dehydrogenase molybdoprotein N-domain-like"/>
    <property type="match status" value="1"/>
</dbReference>
<feature type="transmembrane region" description="Helical" evidence="1">
    <location>
        <begin position="12"/>
        <end position="30"/>
    </location>
</feature>
<keyword evidence="1" id="KW-0812">Transmembrane</keyword>